<dbReference type="EMBL" id="BMOB01000009">
    <property type="protein sequence ID" value="GGI90683.1"/>
    <property type="molecule type" value="Genomic_DNA"/>
</dbReference>
<protein>
    <recommendedName>
        <fullName evidence="3">DUF3987 domain-containing protein</fullName>
    </recommendedName>
</protein>
<dbReference type="Pfam" id="PF13148">
    <property type="entry name" value="DUF3987"/>
    <property type="match status" value="1"/>
</dbReference>
<gene>
    <name evidence="1" type="primary">yfjI</name>
    <name evidence="1" type="ORF">GCM10007966_19220</name>
</gene>
<comment type="caution">
    <text evidence="1">The sequence shown here is derived from an EMBL/GenBank/DDBJ whole genome shotgun (WGS) entry which is preliminary data.</text>
</comment>
<evidence type="ECO:0000313" key="2">
    <source>
        <dbReference type="Proteomes" id="UP000630149"/>
    </source>
</evidence>
<proteinExistence type="predicted"/>
<organism evidence="1 2">
    <name type="scientific">Legionella impletisoli</name>
    <dbReference type="NCBI Taxonomy" id="343510"/>
    <lineage>
        <taxon>Bacteria</taxon>
        <taxon>Pseudomonadati</taxon>
        <taxon>Pseudomonadota</taxon>
        <taxon>Gammaproteobacteria</taxon>
        <taxon>Legionellales</taxon>
        <taxon>Legionellaceae</taxon>
        <taxon>Legionella</taxon>
    </lineage>
</organism>
<evidence type="ECO:0008006" key="3">
    <source>
        <dbReference type="Google" id="ProtNLM"/>
    </source>
</evidence>
<reference evidence="1" key="2">
    <citation type="submission" date="2020-09" db="EMBL/GenBank/DDBJ databases">
        <authorList>
            <person name="Sun Q."/>
            <person name="Ohkuma M."/>
        </authorList>
    </citation>
    <scope>NUCLEOTIDE SEQUENCE</scope>
    <source>
        <strain evidence="1">JCM 13919</strain>
    </source>
</reference>
<sequence>MVDDINNALPYPIEAFPSNLQDIITKYHQYGKQPIPLIAGSLLANISLACQSMANVARDKYLKSPVSLYFLMVANSGERKSAIDNLFSKPVRSWEKSFRRKRESEVKTAMTLHHAWQMERDGLLSQIKRCSFSGEDAEHLKFQLAFLVDQEPEIPLLPTLYFEDATQEALAVHLANGWPSASLWSDEAGIVLGSHSMQSNPTRFVALLNRLWDGKTFTAHRKTSQSFMIQNRRLTLNLMMQPLLLQQLSSQATGIHRQSGFLARCLMAYPKSSMGNRFYQEPPKDFGYLESLENRLQDCLNVSKQLTQAGCINLPTLHMGADAKKHWIHFFNETESGVSDHGQWSNIKDFASKAPENAARLAALFHLYSGSEGDIRSEHMEQAIAIISWHLFETRRIFSIQSEKEEILEAQRLLDWLITHDKHQTTPREIQQFSPIRDKQARDEALELLANHNYIRINKQNQKTVVKLNPYAM</sequence>
<dbReference type="Proteomes" id="UP000630149">
    <property type="component" value="Unassembled WGS sequence"/>
</dbReference>
<dbReference type="InterPro" id="IPR025048">
    <property type="entry name" value="DUF3987"/>
</dbReference>
<accession>A0A917JWY4</accession>
<name>A0A917JWY4_9GAMM</name>
<evidence type="ECO:0000313" key="1">
    <source>
        <dbReference type="EMBL" id="GGI90683.1"/>
    </source>
</evidence>
<dbReference type="AlphaFoldDB" id="A0A917JWY4"/>
<reference evidence="1" key="1">
    <citation type="journal article" date="2014" name="Int. J. Syst. Evol. Microbiol.">
        <title>Complete genome sequence of Corynebacterium casei LMG S-19264T (=DSM 44701T), isolated from a smear-ripened cheese.</title>
        <authorList>
            <consortium name="US DOE Joint Genome Institute (JGI-PGF)"/>
            <person name="Walter F."/>
            <person name="Albersmeier A."/>
            <person name="Kalinowski J."/>
            <person name="Ruckert C."/>
        </authorList>
    </citation>
    <scope>NUCLEOTIDE SEQUENCE</scope>
    <source>
        <strain evidence="1">JCM 13919</strain>
    </source>
</reference>
<keyword evidence="2" id="KW-1185">Reference proteome</keyword>